<name>A0A1E4TZP8_PACTA</name>
<protein>
    <submittedName>
        <fullName evidence="1">Uncharacterized protein</fullName>
    </submittedName>
</protein>
<keyword evidence="2" id="KW-1185">Reference proteome</keyword>
<reference evidence="2" key="1">
    <citation type="submission" date="2016-05" db="EMBL/GenBank/DDBJ databases">
        <title>Comparative genomics of biotechnologically important yeasts.</title>
        <authorList>
            <consortium name="DOE Joint Genome Institute"/>
            <person name="Riley R."/>
            <person name="Haridas S."/>
            <person name="Wolfe K.H."/>
            <person name="Lopes M.R."/>
            <person name="Hittinger C.T."/>
            <person name="Goker M."/>
            <person name="Salamov A."/>
            <person name="Wisecaver J."/>
            <person name="Long T.M."/>
            <person name="Aerts A.L."/>
            <person name="Barry K."/>
            <person name="Choi C."/>
            <person name="Clum A."/>
            <person name="Coughlan A.Y."/>
            <person name="Deshpande S."/>
            <person name="Douglass A.P."/>
            <person name="Hanson S.J."/>
            <person name="Klenk H.-P."/>
            <person name="Labutti K."/>
            <person name="Lapidus A."/>
            <person name="Lindquist E."/>
            <person name="Lipzen A."/>
            <person name="Meier-Kolthoff J.P."/>
            <person name="Ohm R.A."/>
            <person name="Otillar R.P."/>
            <person name="Pangilinan J."/>
            <person name="Peng Y."/>
            <person name="Rokas A."/>
            <person name="Rosa C.A."/>
            <person name="Scheuner C."/>
            <person name="Sibirny A.A."/>
            <person name="Slot J.C."/>
            <person name="Stielow J.B."/>
            <person name="Sun H."/>
            <person name="Kurtzman C.P."/>
            <person name="Blackwell M."/>
            <person name="Grigoriev I.V."/>
            <person name="Jeffries T.W."/>
        </authorList>
    </citation>
    <scope>NUCLEOTIDE SEQUENCE [LARGE SCALE GENOMIC DNA]</scope>
    <source>
        <strain evidence="2">NRRL Y-2460</strain>
    </source>
</reference>
<gene>
    <name evidence="1" type="ORF">PACTADRAFT_1790</name>
</gene>
<dbReference type="Proteomes" id="UP000094236">
    <property type="component" value="Unassembled WGS sequence"/>
</dbReference>
<sequence>MVFMARMNMFTRLNQEVNNNNNNNKQNDEENKGIRSHLEDEIAKRKDTPAAKKKTLSRVAIGGSNLQTGSELVGGGSSNIEFKTWKALLIFVVFGTGFTLLFRHEKKRLELQKTAEANRGMGKPLIGGPFDLIDIN</sequence>
<accession>A0A1E4TZP8</accession>
<dbReference type="AlphaFoldDB" id="A0A1E4TZP8"/>
<evidence type="ECO:0000313" key="2">
    <source>
        <dbReference type="Proteomes" id="UP000094236"/>
    </source>
</evidence>
<proteinExistence type="predicted"/>
<dbReference type="STRING" id="669874.A0A1E4TZP8"/>
<organism evidence="1 2">
    <name type="scientific">Pachysolen tannophilus NRRL Y-2460</name>
    <dbReference type="NCBI Taxonomy" id="669874"/>
    <lineage>
        <taxon>Eukaryota</taxon>
        <taxon>Fungi</taxon>
        <taxon>Dikarya</taxon>
        <taxon>Ascomycota</taxon>
        <taxon>Saccharomycotina</taxon>
        <taxon>Pichiomycetes</taxon>
        <taxon>Pachysolenaceae</taxon>
        <taxon>Pachysolen</taxon>
    </lineage>
</organism>
<dbReference type="OrthoDB" id="270009at2759"/>
<dbReference type="EMBL" id="KV454012">
    <property type="protein sequence ID" value="ODV97216.1"/>
    <property type="molecule type" value="Genomic_DNA"/>
</dbReference>
<evidence type="ECO:0000313" key="1">
    <source>
        <dbReference type="EMBL" id="ODV97216.1"/>
    </source>
</evidence>